<keyword evidence="2" id="KW-1185">Reference proteome</keyword>
<evidence type="ECO:0000313" key="2">
    <source>
        <dbReference type="Proteomes" id="UP000054097"/>
    </source>
</evidence>
<proteinExistence type="predicted"/>
<dbReference type="HOGENOM" id="CLU_015287_0_0_1"/>
<evidence type="ECO:0008006" key="3">
    <source>
        <dbReference type="Google" id="ProtNLM"/>
    </source>
</evidence>
<reference evidence="2" key="2">
    <citation type="submission" date="2015-01" db="EMBL/GenBank/DDBJ databases">
        <title>Evolutionary Origins and Diversification of the Mycorrhizal Mutualists.</title>
        <authorList>
            <consortium name="DOE Joint Genome Institute"/>
            <consortium name="Mycorrhizal Genomics Consortium"/>
            <person name="Kohler A."/>
            <person name="Kuo A."/>
            <person name="Nagy L.G."/>
            <person name="Floudas D."/>
            <person name="Copeland A."/>
            <person name="Barry K.W."/>
            <person name="Cichocki N."/>
            <person name="Veneault-Fourrey C."/>
            <person name="LaButti K."/>
            <person name="Lindquist E.A."/>
            <person name="Lipzen A."/>
            <person name="Lundell T."/>
            <person name="Morin E."/>
            <person name="Murat C."/>
            <person name="Riley R."/>
            <person name="Ohm R."/>
            <person name="Sun H."/>
            <person name="Tunlid A."/>
            <person name="Henrissat B."/>
            <person name="Grigoriev I.V."/>
            <person name="Hibbett D.S."/>
            <person name="Martin F."/>
        </authorList>
    </citation>
    <scope>NUCLEOTIDE SEQUENCE [LARGE SCALE GENOMIC DNA]</scope>
    <source>
        <strain evidence="2">MAFF 305830</strain>
    </source>
</reference>
<protein>
    <recommendedName>
        <fullName evidence="3">F-box domain-containing protein</fullName>
    </recommendedName>
</protein>
<name>A0A0C3A8C1_SERVB</name>
<dbReference type="AlphaFoldDB" id="A0A0C3A8C1"/>
<organism evidence="1 2">
    <name type="scientific">Serendipita vermifera MAFF 305830</name>
    <dbReference type="NCBI Taxonomy" id="933852"/>
    <lineage>
        <taxon>Eukaryota</taxon>
        <taxon>Fungi</taxon>
        <taxon>Dikarya</taxon>
        <taxon>Basidiomycota</taxon>
        <taxon>Agaricomycotina</taxon>
        <taxon>Agaricomycetes</taxon>
        <taxon>Sebacinales</taxon>
        <taxon>Serendipitaceae</taxon>
        <taxon>Serendipita</taxon>
    </lineage>
</organism>
<sequence>MNQSLVSIKYRDPDLIVNLLAQRTKILTRLVDNKNIPCTKTTSNPTTRYLQQEYNHVTDQIVQSEYQPLSDPMKVLPLELCADIIEKAVAYYSPYSPVENLLDLTTVSRHWCNILMSLPTLWTSIVFDSTRGDYLATAATSLFLSGACDLRVTIAVPFKLWPEVSPIILAESGRIVYLQIINPPLDTGDSEKILHNFGGLPVLKTLMLPTEHNSSSFDSRPRNIEFEKLPVLSKIVGPRPEPLEYSCSRFISRRRVIIPAITQDMINVWAKLSNLIDVYVNEYGVLPGYSPKTFELSLPSVQVFRYHGRALERALSLLGPNMTNITVEVHEFRQVLDLLGRFPRIYDLRLSISNIFANGGMDIGAITTSYQSVEKLGIVGYIYPWTDATEIKEAMTSWVLLYQSLIGIFPCARTLVLEDALFIDETWSYISSLEQLHDLTVSNCGFHLSNSQGLIAMKYLLYVSWQVIPDSVVFFSKIMAPSLLSLHMDITPKERNPVDTETTDYSIPEAAFPNLASLTVSIADSLSWNIGIYNNLRELKLRPGALYVPGLMIRNDILETILMRPRDFPVLETIELSHLFFEYDILLLLLERKNIYAQPGISPIRKISVNNPLSYRLLYTITTLLRGKFPAREPNVAFSLDAVGQRMFDESLWVS</sequence>
<dbReference type="OrthoDB" id="3181259at2759"/>
<gene>
    <name evidence="1" type="ORF">M408DRAFT_29996</name>
</gene>
<dbReference type="Proteomes" id="UP000054097">
    <property type="component" value="Unassembled WGS sequence"/>
</dbReference>
<accession>A0A0C3A8C1</accession>
<reference evidence="1 2" key="1">
    <citation type="submission" date="2014-04" db="EMBL/GenBank/DDBJ databases">
        <authorList>
            <consortium name="DOE Joint Genome Institute"/>
            <person name="Kuo A."/>
            <person name="Zuccaro A."/>
            <person name="Kohler A."/>
            <person name="Nagy L.G."/>
            <person name="Floudas D."/>
            <person name="Copeland A."/>
            <person name="Barry K.W."/>
            <person name="Cichocki N."/>
            <person name="Veneault-Fourrey C."/>
            <person name="LaButti K."/>
            <person name="Lindquist E.A."/>
            <person name="Lipzen A."/>
            <person name="Lundell T."/>
            <person name="Morin E."/>
            <person name="Murat C."/>
            <person name="Sun H."/>
            <person name="Tunlid A."/>
            <person name="Henrissat B."/>
            <person name="Grigoriev I.V."/>
            <person name="Hibbett D.S."/>
            <person name="Martin F."/>
            <person name="Nordberg H.P."/>
            <person name="Cantor M.N."/>
            <person name="Hua S.X."/>
        </authorList>
    </citation>
    <scope>NUCLEOTIDE SEQUENCE [LARGE SCALE GENOMIC DNA]</scope>
    <source>
        <strain evidence="1 2">MAFF 305830</strain>
    </source>
</reference>
<evidence type="ECO:0000313" key="1">
    <source>
        <dbReference type="EMBL" id="KIM20890.1"/>
    </source>
</evidence>
<dbReference type="EMBL" id="KN824402">
    <property type="protein sequence ID" value="KIM20890.1"/>
    <property type="molecule type" value="Genomic_DNA"/>
</dbReference>